<sequence length="406" mass="42027">MRHKLWWGGSALAVVVVVVIGIVLVIRRDDAKPVGQGAETGAQPVAGAQLGGQDPGALVSASTMPEFNKRAQGAAINAARVVYHSTEGDTGAPTEVSASVFVPPGDAPAGGWPVIALGHGTVGIDEPCAPSLSASLLSMAEVVDKFIASGYAVTLADFQGLGAPGVHPYLDSRTAGRNIIDSVRALRKTFPNVSDRWAAWGGSQGGGAVWAASELAGGYAPDLNLIATVALAPAADVAGLVDKAVDGTLSKEQSAALVLVIESIARLDPAINRDDYRRGIVADKWDVLIACAGDAVRDREAVIDKIRPGDVAPHDAAAADRLRDHLRAWALPQQRATGPLSVTYGGEDEYIDPAWTAHAIEAACAMGTQLISEFQPEHGHGDLDVGEQFGWLLDRMHGTPASGGCA</sequence>
<keyword evidence="2" id="KW-0812">Transmembrane</keyword>
<keyword evidence="2" id="KW-0472">Membrane</keyword>
<keyword evidence="4" id="KW-1185">Reference proteome</keyword>
<reference evidence="4" key="1">
    <citation type="journal article" date="2016" name="Genome Announc.">
        <title>Draft Genome Sequences of Five Rapidly Growing Mycobacterium Species, M. thermoresistibile, M. fortuitum subsp. acetamidolyticum, M. canariasense, M. brisbanense, and M. novocastrense.</title>
        <authorList>
            <person name="Katahira K."/>
            <person name="Ogura Y."/>
            <person name="Gotoh Y."/>
            <person name="Hayashi T."/>
        </authorList>
    </citation>
    <scope>NUCLEOTIDE SEQUENCE [LARGE SCALE GENOMIC DNA]</scope>
    <source>
        <strain evidence="4">JCM15298</strain>
    </source>
</reference>
<dbReference type="InterPro" id="IPR005152">
    <property type="entry name" value="Lipase_secreted"/>
</dbReference>
<evidence type="ECO:0000256" key="2">
    <source>
        <dbReference type="SAM" id="Phobius"/>
    </source>
</evidence>
<dbReference type="EMBL" id="BCSY01000129">
    <property type="protein sequence ID" value="GAS98995.1"/>
    <property type="molecule type" value="Genomic_DNA"/>
</dbReference>
<dbReference type="InterPro" id="IPR029058">
    <property type="entry name" value="AB_hydrolase_fold"/>
</dbReference>
<evidence type="ECO:0000256" key="1">
    <source>
        <dbReference type="SAM" id="MobiDB-lite"/>
    </source>
</evidence>
<dbReference type="GO" id="GO:0004806">
    <property type="term" value="F:triacylglycerol lipase activity"/>
    <property type="evidence" value="ECO:0007669"/>
    <property type="project" value="InterPro"/>
</dbReference>
<dbReference type="RefSeq" id="WP_024454779.1">
    <property type="nucleotide sequence ID" value="NZ_BCSY01000129.1"/>
</dbReference>
<keyword evidence="2" id="KW-1133">Transmembrane helix</keyword>
<dbReference type="PANTHER" id="PTHR34853:SF1">
    <property type="entry name" value="LIPASE 5"/>
    <property type="match status" value="1"/>
</dbReference>
<comment type="caution">
    <text evidence="3">The sequence shown here is derived from an EMBL/GenBank/DDBJ whole genome shotgun (WGS) entry which is preliminary data.</text>
</comment>
<proteinExistence type="predicted"/>
<name>A0A100WIV6_MYCCR</name>
<dbReference type="Proteomes" id="UP000069443">
    <property type="component" value="Unassembled WGS sequence"/>
</dbReference>
<dbReference type="STRING" id="228230.RMCC_5960"/>
<evidence type="ECO:0000313" key="4">
    <source>
        <dbReference type="Proteomes" id="UP000069443"/>
    </source>
</evidence>
<dbReference type="SUPFAM" id="SSF53474">
    <property type="entry name" value="alpha/beta-Hydrolases"/>
    <property type="match status" value="1"/>
</dbReference>
<organism evidence="3 4">
    <name type="scientific">Mycolicibacterium canariasense</name>
    <name type="common">Mycobacterium canariasense</name>
    <dbReference type="NCBI Taxonomy" id="228230"/>
    <lineage>
        <taxon>Bacteria</taxon>
        <taxon>Bacillati</taxon>
        <taxon>Actinomycetota</taxon>
        <taxon>Actinomycetes</taxon>
        <taxon>Mycobacteriales</taxon>
        <taxon>Mycobacteriaceae</taxon>
        <taxon>Mycolicibacterium</taxon>
    </lineage>
</organism>
<dbReference type="PANTHER" id="PTHR34853">
    <property type="match status" value="1"/>
</dbReference>
<dbReference type="GO" id="GO:0016042">
    <property type="term" value="P:lipid catabolic process"/>
    <property type="evidence" value="ECO:0007669"/>
    <property type="project" value="InterPro"/>
</dbReference>
<evidence type="ECO:0000313" key="3">
    <source>
        <dbReference type="EMBL" id="GAS98995.1"/>
    </source>
</evidence>
<dbReference type="Gene3D" id="3.40.50.1820">
    <property type="entry name" value="alpha/beta hydrolase"/>
    <property type="match status" value="1"/>
</dbReference>
<dbReference type="OrthoDB" id="9798122at2"/>
<dbReference type="AlphaFoldDB" id="A0A100WIV6"/>
<reference evidence="4" key="2">
    <citation type="submission" date="2016-02" db="EMBL/GenBank/DDBJ databases">
        <title>Draft genome sequence of five rapidly growing Mycobacterium species.</title>
        <authorList>
            <person name="Katahira K."/>
            <person name="Gotou Y."/>
            <person name="Iida K."/>
            <person name="Ogura Y."/>
            <person name="Hayashi T."/>
        </authorList>
    </citation>
    <scope>NUCLEOTIDE SEQUENCE [LARGE SCALE GENOMIC DNA]</scope>
    <source>
        <strain evidence="4">JCM15298</strain>
    </source>
</reference>
<feature type="region of interest" description="Disordered" evidence="1">
    <location>
        <begin position="34"/>
        <end position="54"/>
    </location>
</feature>
<dbReference type="Pfam" id="PF03583">
    <property type="entry name" value="LIP"/>
    <property type="match status" value="1"/>
</dbReference>
<gene>
    <name evidence="3" type="ORF">RMCC_5960</name>
</gene>
<accession>A0A100WIV6</accession>
<dbReference type="PIRSF" id="PIRSF029171">
    <property type="entry name" value="Esterase_LipA"/>
    <property type="match status" value="1"/>
</dbReference>
<feature type="transmembrane region" description="Helical" evidence="2">
    <location>
        <begin position="6"/>
        <end position="26"/>
    </location>
</feature>
<protein>
    <submittedName>
        <fullName evidence="3">Lipase</fullName>
    </submittedName>
</protein>